<comment type="cofactor">
    <cofactor evidence="1 5">
        <name>FAD</name>
        <dbReference type="ChEBI" id="CHEBI:57692"/>
    </cofactor>
</comment>
<dbReference type="InterPro" id="IPR006091">
    <property type="entry name" value="Acyl-CoA_Oxase/DH_mid-dom"/>
</dbReference>
<dbReference type="SUPFAM" id="SSF47203">
    <property type="entry name" value="Acyl-CoA dehydrogenase C-terminal domain-like"/>
    <property type="match status" value="1"/>
</dbReference>
<evidence type="ECO:0000256" key="3">
    <source>
        <dbReference type="ARBA" id="ARBA00022630"/>
    </source>
</evidence>
<dbReference type="InterPro" id="IPR009100">
    <property type="entry name" value="AcylCoA_DH/oxidase_NM_dom_sf"/>
</dbReference>
<comment type="caution">
    <text evidence="9">The sequence shown here is derived from an EMBL/GenBank/DDBJ whole genome shotgun (WGS) entry which is preliminary data.</text>
</comment>
<dbReference type="PROSITE" id="PS00073">
    <property type="entry name" value="ACYL_COA_DH_2"/>
    <property type="match status" value="1"/>
</dbReference>
<dbReference type="PANTHER" id="PTHR42707:SF3">
    <property type="entry name" value="ACYL-COA DEHYDROGENASE AIDB-RELATED"/>
    <property type="match status" value="1"/>
</dbReference>
<dbReference type="Gene3D" id="6.10.250.600">
    <property type="match status" value="1"/>
</dbReference>
<dbReference type="Pfam" id="PF02770">
    <property type="entry name" value="Acyl-CoA_dh_M"/>
    <property type="match status" value="1"/>
</dbReference>
<organism evidence="9 10">
    <name type="scientific">Silvimonas iriomotensis</name>
    <dbReference type="NCBI Taxonomy" id="449662"/>
    <lineage>
        <taxon>Bacteria</taxon>
        <taxon>Pseudomonadati</taxon>
        <taxon>Pseudomonadota</taxon>
        <taxon>Betaproteobacteria</taxon>
        <taxon>Neisseriales</taxon>
        <taxon>Chitinibacteraceae</taxon>
        <taxon>Silvimonas</taxon>
    </lineage>
</organism>
<gene>
    <name evidence="9" type="ORF">GCM10010970_02540</name>
</gene>
<dbReference type="Gene3D" id="1.20.140.10">
    <property type="entry name" value="Butyryl-CoA Dehydrogenase, subunit A, domain 3"/>
    <property type="match status" value="1"/>
</dbReference>
<evidence type="ECO:0000256" key="2">
    <source>
        <dbReference type="ARBA" id="ARBA00009347"/>
    </source>
</evidence>
<dbReference type="Pfam" id="PF00441">
    <property type="entry name" value="Acyl-CoA_dh_1"/>
    <property type="match status" value="1"/>
</dbReference>
<dbReference type="SUPFAM" id="SSF56645">
    <property type="entry name" value="Acyl-CoA dehydrogenase NM domain-like"/>
    <property type="match status" value="1"/>
</dbReference>
<dbReference type="EMBL" id="BMLX01000001">
    <property type="protein sequence ID" value="GGP17981.1"/>
    <property type="molecule type" value="Genomic_DNA"/>
</dbReference>
<dbReference type="Proteomes" id="UP000637267">
    <property type="component" value="Unassembled WGS sequence"/>
</dbReference>
<evidence type="ECO:0000259" key="7">
    <source>
        <dbReference type="Pfam" id="PF02770"/>
    </source>
</evidence>
<accession>A0ABQ2P478</accession>
<name>A0ABQ2P478_9NEIS</name>
<sequence>MTRHPATPDPLNQPRPLDDYNLFLADLPLREALAAESPGNDYSQLLTRLGARLGTPEAFELGRRANRHGPELLRYDAGGRRIDRVDFDPAWHRLMTEVTASRLHNGHWGDPDDSAVARAVRFMLHAQVEAGTLCPVTMTYGAIPVLQGTIMAERGPCADWLSPLLSPLYDPSDAPAPAKRGVLIGMGMTEKQGGSDVRANITEAAPTGDGMYRINGHKWFFSVPQSDAHLVLAQAAGGLSCFLLPRVLPDGQRNGIVLQRLKDKLGNRANASAEVEFSNALGWLIGEEGKGGRTILEMGSHTRFDCALGSTGLMRRALSLALDHARHRHTFGKRLVEHPLMACVLADLALDLEGYTALLLRLARWRRPQAEPHEQALARILTPAAKYLICKRGAGFVVEAMEVLGGNGYIEESDLPRIYREMPVNAIWEGSGNIMALDIMRALAKEPDTRDALENWFAPLSRAHPAFAVASTIIGPLLATPEDHRMRDLAERMINLACAAVLLENGNAAVADAWCHGRLNATASQYGAQVREVHLLLERALPRF</sequence>
<dbReference type="Pfam" id="PF18158">
    <property type="entry name" value="AidB_N"/>
    <property type="match status" value="1"/>
</dbReference>
<proteinExistence type="inferred from homology"/>
<evidence type="ECO:0000259" key="8">
    <source>
        <dbReference type="Pfam" id="PF18158"/>
    </source>
</evidence>
<dbReference type="InterPro" id="IPR009075">
    <property type="entry name" value="AcylCo_DH/oxidase_C"/>
</dbReference>
<dbReference type="RefSeq" id="WP_188701523.1">
    <property type="nucleotide sequence ID" value="NZ_BMLX01000001.1"/>
</dbReference>
<dbReference type="Gene3D" id="2.40.110.20">
    <property type="match status" value="1"/>
</dbReference>
<dbReference type="PANTHER" id="PTHR42707">
    <property type="entry name" value="ACYL-COA DEHYDROGENASE"/>
    <property type="match status" value="1"/>
</dbReference>
<dbReference type="InterPro" id="IPR006089">
    <property type="entry name" value="Acyl-CoA_DH_CS"/>
</dbReference>
<keyword evidence="5" id="KW-0560">Oxidoreductase</keyword>
<evidence type="ECO:0000256" key="1">
    <source>
        <dbReference type="ARBA" id="ARBA00001974"/>
    </source>
</evidence>
<evidence type="ECO:0000256" key="5">
    <source>
        <dbReference type="RuleBase" id="RU362125"/>
    </source>
</evidence>
<evidence type="ECO:0000313" key="9">
    <source>
        <dbReference type="EMBL" id="GGP17981.1"/>
    </source>
</evidence>
<feature type="domain" description="Acyl-CoA oxidase/dehydrogenase middle" evidence="7">
    <location>
        <begin position="186"/>
        <end position="279"/>
    </location>
</feature>
<keyword evidence="10" id="KW-1185">Reference proteome</keyword>
<feature type="domain" description="Acyl-CoA dehydrogenase/oxidase C-terminal" evidence="6">
    <location>
        <begin position="289"/>
        <end position="443"/>
    </location>
</feature>
<evidence type="ECO:0000313" key="10">
    <source>
        <dbReference type="Proteomes" id="UP000637267"/>
    </source>
</evidence>
<dbReference type="NCBIfam" id="NF008594">
    <property type="entry name" value="PRK11561.1"/>
    <property type="match status" value="1"/>
</dbReference>
<protein>
    <submittedName>
        <fullName evidence="9">DNA alkylation response protein</fullName>
    </submittedName>
</protein>
<dbReference type="InterPro" id="IPR052904">
    <property type="entry name" value="Acyl-CoA_dehydrogenase-like"/>
</dbReference>
<comment type="similarity">
    <text evidence="2 5">Belongs to the acyl-CoA dehydrogenase family.</text>
</comment>
<keyword evidence="4 5" id="KW-0274">FAD</keyword>
<keyword evidence="3 5" id="KW-0285">Flavoprotein</keyword>
<dbReference type="InterPro" id="IPR036250">
    <property type="entry name" value="AcylCo_DH-like_C"/>
</dbReference>
<feature type="domain" description="Adaptive response protein AidB N-terminal" evidence="8">
    <location>
        <begin position="12"/>
        <end position="171"/>
    </location>
</feature>
<dbReference type="InterPro" id="IPR041504">
    <property type="entry name" value="AidB_N"/>
</dbReference>
<evidence type="ECO:0000256" key="4">
    <source>
        <dbReference type="ARBA" id="ARBA00022827"/>
    </source>
</evidence>
<reference evidence="10" key="1">
    <citation type="journal article" date="2019" name="Int. J. Syst. Evol. Microbiol.">
        <title>The Global Catalogue of Microorganisms (GCM) 10K type strain sequencing project: providing services to taxonomists for standard genome sequencing and annotation.</title>
        <authorList>
            <consortium name="The Broad Institute Genomics Platform"/>
            <consortium name="The Broad Institute Genome Sequencing Center for Infectious Disease"/>
            <person name="Wu L."/>
            <person name="Ma J."/>
        </authorList>
    </citation>
    <scope>NUCLEOTIDE SEQUENCE [LARGE SCALE GENOMIC DNA]</scope>
    <source>
        <strain evidence="10">CGMCC 1.8859</strain>
    </source>
</reference>
<evidence type="ECO:0000259" key="6">
    <source>
        <dbReference type="Pfam" id="PF00441"/>
    </source>
</evidence>